<feature type="transmembrane region" description="Helical" evidence="2">
    <location>
        <begin position="114"/>
        <end position="136"/>
    </location>
</feature>
<feature type="region of interest" description="Disordered" evidence="1">
    <location>
        <begin position="1"/>
        <end position="28"/>
    </location>
</feature>
<evidence type="ECO:0000313" key="3">
    <source>
        <dbReference type="EMBL" id="MFB9624413.1"/>
    </source>
</evidence>
<reference evidence="3 4" key="1">
    <citation type="submission" date="2024-09" db="EMBL/GenBank/DDBJ databases">
        <authorList>
            <person name="Sun Q."/>
            <person name="Mori K."/>
        </authorList>
    </citation>
    <scope>NUCLEOTIDE SEQUENCE [LARGE SCALE GENOMIC DNA]</scope>
    <source>
        <strain evidence="3 4">JCM 3143</strain>
    </source>
</reference>
<organism evidence="3 4">
    <name type="scientific">Nonomuraea helvata</name>
    <dbReference type="NCBI Taxonomy" id="37484"/>
    <lineage>
        <taxon>Bacteria</taxon>
        <taxon>Bacillati</taxon>
        <taxon>Actinomycetota</taxon>
        <taxon>Actinomycetes</taxon>
        <taxon>Streptosporangiales</taxon>
        <taxon>Streptosporangiaceae</taxon>
        <taxon>Nonomuraea</taxon>
    </lineage>
</organism>
<dbReference type="Pfam" id="PF09656">
    <property type="entry name" value="PGPGW"/>
    <property type="match status" value="1"/>
</dbReference>
<dbReference type="EMBL" id="JBHMBW010000012">
    <property type="protein sequence ID" value="MFB9624413.1"/>
    <property type="molecule type" value="Genomic_DNA"/>
</dbReference>
<protein>
    <submittedName>
        <fullName evidence="3">TIGR02611 family protein</fullName>
    </submittedName>
</protein>
<accession>A0ABV5S017</accession>
<comment type="caution">
    <text evidence="3">The sequence shown here is derived from an EMBL/GenBank/DDBJ whole genome shotgun (WGS) entry which is preliminary data.</text>
</comment>
<dbReference type="InterPro" id="IPR019099">
    <property type="entry name" value="Uncharacterised_PGPGW_TM"/>
</dbReference>
<dbReference type="NCBIfam" id="TIGR02611">
    <property type="entry name" value="TIGR02611 family protein"/>
    <property type="match status" value="1"/>
</dbReference>
<keyword evidence="2" id="KW-1133">Transmembrane helix</keyword>
<dbReference type="InterPro" id="IPR013434">
    <property type="entry name" value="CHP02611"/>
</dbReference>
<keyword evidence="2" id="KW-0812">Transmembrane</keyword>
<evidence type="ECO:0000256" key="1">
    <source>
        <dbReference type="SAM" id="MobiDB-lite"/>
    </source>
</evidence>
<dbReference type="RefSeq" id="WP_344985582.1">
    <property type="nucleotide sequence ID" value="NZ_BAAAXV010000001.1"/>
</dbReference>
<gene>
    <name evidence="3" type="ORF">ACFFSA_15115</name>
</gene>
<proteinExistence type="predicted"/>
<feature type="transmembrane region" description="Helical" evidence="2">
    <location>
        <begin position="46"/>
        <end position="67"/>
    </location>
</feature>
<sequence length="156" mass="17258">MQIQDSDTGDADMIKGEAADRSSMPERRTGLQGWLDGIRSTRTGALTLKIVFGVIGTLMVVAGLIMVPFPGPGWAVVFAGLAVLAVEFHWARKVLDFGKRTLHAWMEWYKRQGWLVRVVVLIVTVAVAGVIVYFGLRTLGIDLIEIARRYIETRSA</sequence>
<evidence type="ECO:0000313" key="4">
    <source>
        <dbReference type="Proteomes" id="UP001589532"/>
    </source>
</evidence>
<evidence type="ECO:0000256" key="2">
    <source>
        <dbReference type="SAM" id="Phobius"/>
    </source>
</evidence>
<keyword evidence="2" id="KW-0472">Membrane</keyword>
<dbReference type="Proteomes" id="UP001589532">
    <property type="component" value="Unassembled WGS sequence"/>
</dbReference>
<keyword evidence="4" id="KW-1185">Reference proteome</keyword>
<feature type="transmembrane region" description="Helical" evidence="2">
    <location>
        <begin position="73"/>
        <end position="91"/>
    </location>
</feature>
<feature type="compositionally biased region" description="Basic and acidic residues" evidence="1">
    <location>
        <begin position="12"/>
        <end position="28"/>
    </location>
</feature>
<name>A0ABV5S017_9ACTN</name>